<evidence type="ECO:0000313" key="2">
    <source>
        <dbReference type="Proteomes" id="UP001457282"/>
    </source>
</evidence>
<accession>A0AAW1WEF1</accession>
<sequence length="86" mass="9699">MAAGFGDVGAAVINSVLLVWAPRGRRREQLWCRLAVKGLHGLDTWQQLEDRRDGGREHGAELVAAAPWWFCDELIVREIDWVCGIE</sequence>
<keyword evidence="2" id="KW-1185">Reference proteome</keyword>
<name>A0AAW1WEF1_RUBAR</name>
<gene>
    <name evidence="1" type="ORF">M0R45_030892</name>
</gene>
<dbReference type="EMBL" id="JBEDUW010000006">
    <property type="protein sequence ID" value="KAK9922428.1"/>
    <property type="molecule type" value="Genomic_DNA"/>
</dbReference>
<dbReference type="Proteomes" id="UP001457282">
    <property type="component" value="Unassembled WGS sequence"/>
</dbReference>
<proteinExistence type="predicted"/>
<dbReference type="AlphaFoldDB" id="A0AAW1WEF1"/>
<reference evidence="1 2" key="1">
    <citation type="journal article" date="2023" name="G3 (Bethesda)">
        <title>A chromosome-length genome assembly and annotation of blackberry (Rubus argutus, cv. 'Hillquist').</title>
        <authorList>
            <person name="Bruna T."/>
            <person name="Aryal R."/>
            <person name="Dudchenko O."/>
            <person name="Sargent D.J."/>
            <person name="Mead D."/>
            <person name="Buti M."/>
            <person name="Cavallini A."/>
            <person name="Hytonen T."/>
            <person name="Andres J."/>
            <person name="Pham M."/>
            <person name="Weisz D."/>
            <person name="Mascagni F."/>
            <person name="Usai G."/>
            <person name="Natali L."/>
            <person name="Bassil N."/>
            <person name="Fernandez G.E."/>
            <person name="Lomsadze A."/>
            <person name="Armour M."/>
            <person name="Olukolu B."/>
            <person name="Poorten T."/>
            <person name="Britton C."/>
            <person name="Davik J."/>
            <person name="Ashrafi H."/>
            <person name="Aiden E.L."/>
            <person name="Borodovsky M."/>
            <person name="Worthington M."/>
        </authorList>
    </citation>
    <scope>NUCLEOTIDE SEQUENCE [LARGE SCALE GENOMIC DNA]</scope>
    <source>
        <strain evidence="1">PI 553951</strain>
    </source>
</reference>
<comment type="caution">
    <text evidence="1">The sequence shown here is derived from an EMBL/GenBank/DDBJ whole genome shotgun (WGS) entry which is preliminary data.</text>
</comment>
<organism evidence="1 2">
    <name type="scientific">Rubus argutus</name>
    <name type="common">Southern blackberry</name>
    <dbReference type="NCBI Taxonomy" id="59490"/>
    <lineage>
        <taxon>Eukaryota</taxon>
        <taxon>Viridiplantae</taxon>
        <taxon>Streptophyta</taxon>
        <taxon>Embryophyta</taxon>
        <taxon>Tracheophyta</taxon>
        <taxon>Spermatophyta</taxon>
        <taxon>Magnoliopsida</taxon>
        <taxon>eudicotyledons</taxon>
        <taxon>Gunneridae</taxon>
        <taxon>Pentapetalae</taxon>
        <taxon>rosids</taxon>
        <taxon>fabids</taxon>
        <taxon>Rosales</taxon>
        <taxon>Rosaceae</taxon>
        <taxon>Rosoideae</taxon>
        <taxon>Rosoideae incertae sedis</taxon>
        <taxon>Rubus</taxon>
    </lineage>
</organism>
<evidence type="ECO:0000313" key="1">
    <source>
        <dbReference type="EMBL" id="KAK9922428.1"/>
    </source>
</evidence>
<protein>
    <submittedName>
        <fullName evidence="1">Uncharacterized protein</fullName>
    </submittedName>
</protein>